<dbReference type="GO" id="GO:0003824">
    <property type="term" value="F:catalytic activity"/>
    <property type="evidence" value="ECO:0007669"/>
    <property type="project" value="TreeGrafter"/>
</dbReference>
<dbReference type="InterPro" id="IPR050744">
    <property type="entry name" value="AI-2_Isomerase_LsrG"/>
</dbReference>
<dbReference type="Pfam" id="PF03992">
    <property type="entry name" value="ABM"/>
    <property type="match status" value="1"/>
</dbReference>
<organism evidence="2 3">
    <name type="scientific">Mangrovactinospora gilvigrisea</name>
    <dbReference type="NCBI Taxonomy" id="1428644"/>
    <lineage>
        <taxon>Bacteria</taxon>
        <taxon>Bacillati</taxon>
        <taxon>Actinomycetota</taxon>
        <taxon>Actinomycetes</taxon>
        <taxon>Kitasatosporales</taxon>
        <taxon>Streptomycetaceae</taxon>
        <taxon>Mangrovactinospora</taxon>
    </lineage>
</organism>
<dbReference type="Gene3D" id="3.30.70.100">
    <property type="match status" value="1"/>
</dbReference>
<evidence type="ECO:0000313" key="3">
    <source>
        <dbReference type="Proteomes" id="UP000243342"/>
    </source>
</evidence>
<gene>
    <name evidence="2" type="ORF">BIV57_07810</name>
</gene>
<dbReference type="PANTHER" id="PTHR33336">
    <property type="entry name" value="QUINOL MONOOXYGENASE YGIN-RELATED"/>
    <property type="match status" value="1"/>
</dbReference>
<dbReference type="Proteomes" id="UP000243342">
    <property type="component" value="Unassembled WGS sequence"/>
</dbReference>
<dbReference type="STRING" id="1428644.BIV57_07810"/>
<dbReference type="EMBL" id="MLCF01000032">
    <property type="protein sequence ID" value="OIV38068.1"/>
    <property type="molecule type" value="Genomic_DNA"/>
</dbReference>
<keyword evidence="3" id="KW-1185">Reference proteome</keyword>
<dbReference type="PANTHER" id="PTHR33336:SF15">
    <property type="entry name" value="ABM DOMAIN-CONTAINING PROTEIN"/>
    <property type="match status" value="1"/>
</dbReference>
<feature type="domain" description="ABM" evidence="1">
    <location>
        <begin position="8"/>
        <end position="76"/>
    </location>
</feature>
<dbReference type="SUPFAM" id="SSF54909">
    <property type="entry name" value="Dimeric alpha+beta barrel"/>
    <property type="match status" value="1"/>
</dbReference>
<dbReference type="InterPro" id="IPR011008">
    <property type="entry name" value="Dimeric_a/b-barrel"/>
</dbReference>
<reference evidence="2 3" key="1">
    <citation type="submission" date="2016-10" db="EMBL/GenBank/DDBJ databases">
        <title>Genome sequence of Streptomyces gilvigriseus MUSC 26.</title>
        <authorList>
            <person name="Lee L.-H."/>
            <person name="Ser H.-L."/>
        </authorList>
    </citation>
    <scope>NUCLEOTIDE SEQUENCE [LARGE SCALE GENOMIC DNA]</scope>
    <source>
        <strain evidence="2 3">MUSC 26</strain>
    </source>
</reference>
<name>A0A1J7C967_9ACTN</name>
<dbReference type="InterPro" id="IPR007138">
    <property type="entry name" value="ABM_dom"/>
</dbReference>
<sequence>MVDQSEGPITVVATLHPKPGYSGEVREALLAVAPRVHHEHGCELYAVHEAADRFVVVEKWATRGDLAAHTEADNMATLNASLEARLSKEPDVQVLDPVPAGDERLGAI</sequence>
<comment type="caution">
    <text evidence="2">The sequence shown here is derived from an EMBL/GenBank/DDBJ whole genome shotgun (WGS) entry which is preliminary data.</text>
</comment>
<protein>
    <recommendedName>
        <fullName evidence="1">ABM domain-containing protein</fullName>
    </recommendedName>
</protein>
<dbReference type="AlphaFoldDB" id="A0A1J7C967"/>
<accession>A0A1J7C967</accession>
<evidence type="ECO:0000313" key="2">
    <source>
        <dbReference type="EMBL" id="OIV38068.1"/>
    </source>
</evidence>
<evidence type="ECO:0000259" key="1">
    <source>
        <dbReference type="Pfam" id="PF03992"/>
    </source>
</evidence>
<proteinExistence type="predicted"/>